<dbReference type="GO" id="GO:0016020">
    <property type="term" value="C:membrane"/>
    <property type="evidence" value="ECO:0007669"/>
    <property type="project" value="UniProtKB-SubCell"/>
</dbReference>
<dbReference type="PANTHER" id="PTHR21461">
    <property type="entry name" value="GLYCOSYLTRANSFERASE FAMILY 92 PROTEIN"/>
    <property type="match status" value="1"/>
</dbReference>
<dbReference type="Pfam" id="PF01697">
    <property type="entry name" value="Glyco_transf_92"/>
    <property type="match status" value="1"/>
</dbReference>
<dbReference type="Proteomes" id="UP000828390">
    <property type="component" value="Unassembled WGS sequence"/>
</dbReference>
<evidence type="ECO:0000256" key="8">
    <source>
        <dbReference type="RuleBase" id="RU366017"/>
    </source>
</evidence>
<comment type="caution">
    <text evidence="9">The sequence shown here is derived from an EMBL/GenBank/DDBJ whole genome shotgun (WGS) entry which is preliminary data.</text>
</comment>
<organism evidence="9 10">
    <name type="scientific">Dreissena polymorpha</name>
    <name type="common">Zebra mussel</name>
    <name type="synonym">Mytilus polymorpha</name>
    <dbReference type="NCBI Taxonomy" id="45954"/>
    <lineage>
        <taxon>Eukaryota</taxon>
        <taxon>Metazoa</taxon>
        <taxon>Spiralia</taxon>
        <taxon>Lophotrochozoa</taxon>
        <taxon>Mollusca</taxon>
        <taxon>Bivalvia</taxon>
        <taxon>Autobranchia</taxon>
        <taxon>Heteroconchia</taxon>
        <taxon>Euheterodonta</taxon>
        <taxon>Imparidentia</taxon>
        <taxon>Neoheterodontei</taxon>
        <taxon>Myida</taxon>
        <taxon>Dreissenoidea</taxon>
        <taxon>Dreissenidae</taxon>
        <taxon>Dreissena</taxon>
    </lineage>
</organism>
<dbReference type="GO" id="GO:0005737">
    <property type="term" value="C:cytoplasm"/>
    <property type="evidence" value="ECO:0007669"/>
    <property type="project" value="TreeGrafter"/>
</dbReference>
<comment type="similarity">
    <text evidence="2 8">Belongs to the glycosyltransferase 92 family.</text>
</comment>
<dbReference type="EMBL" id="JAIWYP010000012">
    <property type="protein sequence ID" value="KAH3727115.1"/>
    <property type="molecule type" value="Genomic_DNA"/>
</dbReference>
<evidence type="ECO:0000256" key="3">
    <source>
        <dbReference type="ARBA" id="ARBA00022676"/>
    </source>
</evidence>
<gene>
    <name evidence="9" type="ORF">DPMN_053040</name>
</gene>
<keyword evidence="7 8" id="KW-0472">Membrane</keyword>
<keyword evidence="3 8" id="KW-0328">Glycosyltransferase</keyword>
<feature type="transmembrane region" description="Helical" evidence="8">
    <location>
        <begin position="7"/>
        <end position="27"/>
    </location>
</feature>
<keyword evidence="5 8" id="KW-0812">Transmembrane</keyword>
<dbReference type="InterPro" id="IPR008166">
    <property type="entry name" value="Glyco_transf_92"/>
</dbReference>
<evidence type="ECO:0000256" key="5">
    <source>
        <dbReference type="ARBA" id="ARBA00022692"/>
    </source>
</evidence>
<sequence>MNVLLRINLRFYLVMLCGAYFAMLYIFHGNLQTVTSASCDNEGNCFGKSTKSNKHSAANVSKIVPQSYWNVEPKRQVDLTTTVFHSRNVNVLGRERQSSRDKIGSDRSGMIFDLLGASRQHIDQLSETFIGDNKGNNAEAYNLSCFMSSQFPERRFLALEPRSFVYSAYYDERYTDKFVRIMALMAVNSSSRHLKVFCHFQGKNASDIIKQEAIFYEMCENHGKQFGGFILSCKVPNHVINVCTLAVSMEIVAINGKYIPPLTNIQQLNVYLLTFSWNYGSIHRGVHFGLNSQKLVPDQTEFNLQSLNENSEILTSSAIPSKDIHTNKIATKGSTYFQYSICIPPLFGNIDTVKLLEFIELNILLGFQHFIFYVSDLDSAEVYKLLNFYVKQNIVTIVDFKLPPIIQKSMIWYNGQLNAHNDCLYRAMSISRFVAIIDIDEYIVPHNGEFRVTETLKELFADKTVCGLSFQSAFYDPKFTASITDDNIEMGLTTQTSTHRSTVFSKVRTKVFVESQKVFEVGIHHVSKPANEEYRVLKVNTSISFLHHYRSCVPNYGMKCGSSVKDDSMDKYLSHLKKAVTSAYEKIFSEVLKL</sequence>
<evidence type="ECO:0000313" key="9">
    <source>
        <dbReference type="EMBL" id="KAH3727115.1"/>
    </source>
</evidence>
<keyword evidence="4 8" id="KW-0808">Transferase</keyword>
<evidence type="ECO:0000256" key="7">
    <source>
        <dbReference type="ARBA" id="ARBA00023136"/>
    </source>
</evidence>
<dbReference type="EC" id="2.4.1.-" evidence="8"/>
<dbReference type="AlphaFoldDB" id="A0A9D4CMV0"/>
<evidence type="ECO:0000256" key="4">
    <source>
        <dbReference type="ARBA" id="ARBA00022679"/>
    </source>
</evidence>
<dbReference type="OrthoDB" id="2526284at2759"/>
<reference evidence="9" key="2">
    <citation type="submission" date="2020-11" db="EMBL/GenBank/DDBJ databases">
        <authorList>
            <person name="McCartney M.A."/>
            <person name="Auch B."/>
            <person name="Kono T."/>
            <person name="Mallez S."/>
            <person name="Becker A."/>
            <person name="Gohl D.M."/>
            <person name="Silverstein K.A.T."/>
            <person name="Koren S."/>
            <person name="Bechman K.B."/>
            <person name="Herman A."/>
            <person name="Abrahante J.E."/>
            <person name="Garbe J."/>
        </authorList>
    </citation>
    <scope>NUCLEOTIDE SEQUENCE</scope>
    <source>
        <strain evidence="9">Duluth1</strain>
        <tissue evidence="9">Whole animal</tissue>
    </source>
</reference>
<protein>
    <recommendedName>
        <fullName evidence="8">Glycosyltransferase family 92 protein</fullName>
        <ecNumber evidence="8">2.4.1.-</ecNumber>
    </recommendedName>
</protein>
<proteinExistence type="inferred from homology"/>
<evidence type="ECO:0000256" key="2">
    <source>
        <dbReference type="ARBA" id="ARBA00007647"/>
    </source>
</evidence>
<keyword evidence="10" id="KW-1185">Reference proteome</keyword>
<dbReference type="PANTHER" id="PTHR21461:SF87">
    <property type="entry name" value="GH12965P"/>
    <property type="match status" value="1"/>
</dbReference>
<name>A0A9D4CMV0_DREPO</name>
<keyword evidence="6 8" id="KW-1133">Transmembrane helix</keyword>
<evidence type="ECO:0000256" key="1">
    <source>
        <dbReference type="ARBA" id="ARBA00004167"/>
    </source>
</evidence>
<reference evidence="9" key="1">
    <citation type="journal article" date="2019" name="bioRxiv">
        <title>The Genome of the Zebra Mussel, Dreissena polymorpha: A Resource for Invasive Species Research.</title>
        <authorList>
            <person name="McCartney M.A."/>
            <person name="Auch B."/>
            <person name="Kono T."/>
            <person name="Mallez S."/>
            <person name="Zhang Y."/>
            <person name="Obille A."/>
            <person name="Becker A."/>
            <person name="Abrahante J.E."/>
            <person name="Garbe J."/>
            <person name="Badalamenti J.P."/>
            <person name="Herman A."/>
            <person name="Mangelson H."/>
            <person name="Liachko I."/>
            <person name="Sullivan S."/>
            <person name="Sone E.D."/>
            <person name="Koren S."/>
            <person name="Silverstein K.A.T."/>
            <person name="Beckman K.B."/>
            <person name="Gohl D.M."/>
        </authorList>
    </citation>
    <scope>NUCLEOTIDE SEQUENCE</scope>
    <source>
        <strain evidence="9">Duluth1</strain>
        <tissue evidence="9">Whole animal</tissue>
    </source>
</reference>
<evidence type="ECO:0000256" key="6">
    <source>
        <dbReference type="ARBA" id="ARBA00022989"/>
    </source>
</evidence>
<evidence type="ECO:0000313" key="10">
    <source>
        <dbReference type="Proteomes" id="UP000828390"/>
    </source>
</evidence>
<accession>A0A9D4CMV0</accession>
<dbReference type="GO" id="GO:0016757">
    <property type="term" value="F:glycosyltransferase activity"/>
    <property type="evidence" value="ECO:0007669"/>
    <property type="project" value="UniProtKB-UniRule"/>
</dbReference>
<comment type="subcellular location">
    <subcellularLocation>
        <location evidence="1">Membrane</location>
        <topology evidence="1">Single-pass membrane protein</topology>
    </subcellularLocation>
</comment>